<evidence type="ECO:0000313" key="5">
    <source>
        <dbReference type="Proteomes" id="UP001500840"/>
    </source>
</evidence>
<protein>
    <recommendedName>
        <fullName evidence="6">Flp pilus-assembly TadG-like N-terminal domain-containing protein</fullName>
    </recommendedName>
</protein>
<evidence type="ECO:0000313" key="4">
    <source>
        <dbReference type="EMBL" id="GAA4456584.1"/>
    </source>
</evidence>
<feature type="transmembrane region" description="Helical" evidence="1">
    <location>
        <begin position="32"/>
        <end position="53"/>
    </location>
</feature>
<keyword evidence="1" id="KW-1133">Transmembrane helix</keyword>
<evidence type="ECO:0000259" key="3">
    <source>
        <dbReference type="Pfam" id="PF13400"/>
    </source>
</evidence>
<evidence type="ECO:0008006" key="6">
    <source>
        <dbReference type="Google" id="ProtNLM"/>
    </source>
</evidence>
<comment type="caution">
    <text evidence="4">The sequence shown here is derived from an EMBL/GenBank/DDBJ whole genome shotgun (WGS) entry which is preliminary data.</text>
</comment>
<name>A0ABP8MV76_9BACT</name>
<evidence type="ECO:0000259" key="2">
    <source>
        <dbReference type="Pfam" id="PF09977"/>
    </source>
</evidence>
<dbReference type="RefSeq" id="WP_339936997.1">
    <property type="nucleotide sequence ID" value="NZ_BAABGA010000037.1"/>
</dbReference>
<reference evidence="5" key="1">
    <citation type="journal article" date="2019" name="Int. J. Syst. Evol. Microbiol.">
        <title>The Global Catalogue of Microorganisms (GCM) 10K type strain sequencing project: providing services to taxonomists for standard genome sequencing and annotation.</title>
        <authorList>
            <consortium name="The Broad Institute Genomics Platform"/>
            <consortium name="The Broad Institute Genome Sequencing Center for Infectious Disease"/>
            <person name="Wu L."/>
            <person name="Ma J."/>
        </authorList>
    </citation>
    <scope>NUCLEOTIDE SEQUENCE [LARGE SCALE GENOMIC DNA]</scope>
    <source>
        <strain evidence="5">JCM 17759</strain>
    </source>
</reference>
<dbReference type="InterPro" id="IPR028087">
    <property type="entry name" value="Tad_N"/>
</dbReference>
<sequence length="393" mass="42043">MKNLNVKQMNPFACGGNPSVNRRRMPARMRRGAAAVFGLILTVSLVALMAVTIDMGHIRVAEAELQRSADASAMAACWELFDQQVSGASESAMQSNARQAANSIATRNFVGQQAPEFSSDDVELGTYSPDQSWSTSDPSTYNAARVTLRLQAGGNGELPLFFGDVTGRQSQSLRTTATAAMFSTITGFNEPETHDETIDILPFALDLPSWVAMCAGATQDSFEFNNGSVRSGSDGLCETNLYPQGTGSPGNRGTVDIGGSNNSTKDLSRQILHGISKQDFIDLGKPLKFDSNGELKLNGDTGISAGVKDELASIIGKVRIIPIYTTVTGNGNNAMYTIVKFEGVRILEVKLTGKMSEKRVIVQPAKAVARHAIVDSAPVTQSSYLYTPVMLVQ</sequence>
<proteinExistence type="predicted"/>
<dbReference type="Pfam" id="PF13400">
    <property type="entry name" value="Tad"/>
    <property type="match status" value="1"/>
</dbReference>
<feature type="domain" description="DUF2134" evidence="2">
    <location>
        <begin position="88"/>
        <end position="179"/>
    </location>
</feature>
<dbReference type="InterPro" id="IPR018705">
    <property type="entry name" value="DUF2134_membrane"/>
</dbReference>
<organism evidence="4 5">
    <name type="scientific">Novipirellula rosea</name>
    <dbReference type="NCBI Taxonomy" id="1031540"/>
    <lineage>
        <taxon>Bacteria</taxon>
        <taxon>Pseudomonadati</taxon>
        <taxon>Planctomycetota</taxon>
        <taxon>Planctomycetia</taxon>
        <taxon>Pirellulales</taxon>
        <taxon>Pirellulaceae</taxon>
        <taxon>Novipirellula</taxon>
    </lineage>
</organism>
<gene>
    <name evidence="4" type="ORF">GCM10023156_32130</name>
</gene>
<keyword evidence="1" id="KW-0812">Transmembrane</keyword>
<accession>A0ABP8MV76</accession>
<feature type="domain" description="Putative Flp pilus-assembly TadG-like N-terminal" evidence="3">
    <location>
        <begin position="32"/>
        <end position="76"/>
    </location>
</feature>
<dbReference type="Pfam" id="PF09977">
    <property type="entry name" value="Tad_C"/>
    <property type="match status" value="1"/>
</dbReference>
<dbReference type="Proteomes" id="UP001500840">
    <property type="component" value="Unassembled WGS sequence"/>
</dbReference>
<evidence type="ECO:0000256" key="1">
    <source>
        <dbReference type="SAM" id="Phobius"/>
    </source>
</evidence>
<keyword evidence="1" id="KW-0472">Membrane</keyword>
<dbReference type="EMBL" id="BAABGA010000037">
    <property type="protein sequence ID" value="GAA4456584.1"/>
    <property type="molecule type" value="Genomic_DNA"/>
</dbReference>
<keyword evidence="5" id="KW-1185">Reference proteome</keyword>